<dbReference type="EMBL" id="PVBT01000001">
    <property type="protein sequence ID" value="PRD58531.1"/>
    <property type="molecule type" value="Genomic_DNA"/>
</dbReference>
<feature type="signal peptide" evidence="1">
    <location>
        <begin position="1"/>
        <end position="22"/>
    </location>
</feature>
<evidence type="ECO:0000313" key="3">
    <source>
        <dbReference type="Proteomes" id="UP000238563"/>
    </source>
</evidence>
<evidence type="ECO:0008006" key="4">
    <source>
        <dbReference type="Google" id="ProtNLM"/>
    </source>
</evidence>
<protein>
    <recommendedName>
        <fullName evidence="4">Lipoprotein</fullName>
    </recommendedName>
</protein>
<accession>A0A2S9JYW2</accession>
<dbReference type="RefSeq" id="WP_105732757.1">
    <property type="nucleotide sequence ID" value="NZ_PVBT01000001.1"/>
</dbReference>
<evidence type="ECO:0000313" key="2">
    <source>
        <dbReference type="EMBL" id="PRD58531.1"/>
    </source>
</evidence>
<dbReference type="OrthoDB" id="8450819at2"/>
<dbReference type="AlphaFoldDB" id="A0A2S9JYW2"/>
<name>A0A2S9JYW2_9HYPH</name>
<proteinExistence type="predicted"/>
<comment type="caution">
    <text evidence="2">The sequence shown here is derived from an EMBL/GenBank/DDBJ whole genome shotgun (WGS) entry which is preliminary data.</text>
</comment>
<sequence>MKNKLALAMLLPCLLTISNCGAMRWMDETSKSSGSTGCAGWNKIRIKPETAVYLARNDFSAGIDIDSHNLNGQSHGCWN</sequence>
<dbReference type="Proteomes" id="UP000238563">
    <property type="component" value="Unassembled WGS sequence"/>
</dbReference>
<reference evidence="2 3" key="1">
    <citation type="submission" date="2018-02" db="EMBL/GenBank/DDBJ databases">
        <title>The draft genome of Phyllobacterium myrsinacearum DSM5892.</title>
        <authorList>
            <person name="Li L."/>
            <person name="Liu L."/>
            <person name="Zhang X."/>
            <person name="Wang T."/>
        </authorList>
    </citation>
    <scope>NUCLEOTIDE SEQUENCE [LARGE SCALE GENOMIC DNA]</scope>
    <source>
        <strain evidence="2 3">DSM 5892</strain>
    </source>
</reference>
<keyword evidence="1" id="KW-0732">Signal</keyword>
<organism evidence="2 3">
    <name type="scientific">Phyllobacterium myrsinacearum</name>
    <dbReference type="NCBI Taxonomy" id="28101"/>
    <lineage>
        <taxon>Bacteria</taxon>
        <taxon>Pseudomonadati</taxon>
        <taxon>Pseudomonadota</taxon>
        <taxon>Alphaproteobacteria</taxon>
        <taxon>Hyphomicrobiales</taxon>
        <taxon>Phyllobacteriaceae</taxon>
        <taxon>Phyllobacterium</taxon>
    </lineage>
</organism>
<feature type="chain" id="PRO_5015733563" description="Lipoprotein" evidence="1">
    <location>
        <begin position="23"/>
        <end position="79"/>
    </location>
</feature>
<gene>
    <name evidence="2" type="ORF">C5750_05360</name>
</gene>
<keyword evidence="3" id="KW-1185">Reference proteome</keyword>
<evidence type="ECO:0000256" key="1">
    <source>
        <dbReference type="SAM" id="SignalP"/>
    </source>
</evidence>